<organism evidence="1 2">
    <name type="scientific">Cronobacter turicensis (strain DSM 18703 / CCUG 55852 / LMG 23827 / z3032)</name>
    <dbReference type="NCBI Taxonomy" id="693216"/>
    <lineage>
        <taxon>Bacteria</taxon>
        <taxon>Pseudomonadati</taxon>
        <taxon>Pseudomonadota</taxon>
        <taxon>Gammaproteobacteria</taxon>
        <taxon>Enterobacterales</taxon>
        <taxon>Enterobacteriaceae</taxon>
        <taxon>Cronobacter</taxon>
    </lineage>
</organism>
<dbReference type="HOGENOM" id="CLU_086293_1_1_6"/>
<dbReference type="PATRIC" id="fig|693216.3.peg.3053"/>
<accession>C9XYE3</accession>
<keyword evidence="2" id="KW-1185">Reference proteome</keyword>
<dbReference type="EMBL" id="FN543093">
    <property type="protein sequence ID" value="CBA33060.1"/>
    <property type="molecule type" value="Genomic_DNA"/>
</dbReference>
<evidence type="ECO:0000313" key="1">
    <source>
        <dbReference type="EMBL" id="CBA33060.1"/>
    </source>
</evidence>
<name>C9XYE3_CROTZ</name>
<evidence type="ECO:0000313" key="2">
    <source>
        <dbReference type="Proteomes" id="UP000002069"/>
    </source>
</evidence>
<dbReference type="KEGG" id="ctu:CTU_32250"/>
<dbReference type="NCBIfam" id="TIGR01634">
    <property type="entry name" value="tail_P2_I"/>
    <property type="match status" value="1"/>
</dbReference>
<reference evidence="1 2" key="1">
    <citation type="journal article" date="2010" name="J. Bacteriol.">
        <title>Complete Genome Sequence of Cronobacter turicensis LMG 23827, a foodborne pathogen causing deaths in neonates.</title>
        <authorList>
            <person name="Stephan R."/>
            <person name="Lehner A."/>
            <person name="Tischler P."/>
            <person name="Rattei T."/>
        </authorList>
    </citation>
    <scope>NUCLEOTIDE SEQUENCE [LARGE SCALE GENOMIC DNA]</scope>
    <source>
        <strain evidence="2">DSM 18703 / CCUG 55852 / LMG 23827 / z3032</strain>
    </source>
</reference>
<proteinExistence type="predicted"/>
<gene>
    <name evidence="1" type="primary">I</name>
    <name evidence="1" type="ordered locus">Ctu_32250</name>
</gene>
<dbReference type="Pfam" id="PF09684">
    <property type="entry name" value="Tail_P2_I"/>
    <property type="match status" value="1"/>
</dbReference>
<sequence length="203" mass="22202">MSDNRLLPVGSSPLEVAAAKACAEITRVPVPLRTLWNPATCPVNLLPYLAWALSVDRWDERWSETTKRSVIAASFYVHKHKGTISALRRVVEPLGYLIDVREWWELNETPGTFRLVVGVLDNGITEEMYQELERLISDAKPASRHLTGLNISLSADGAAFVGAASYSGDTLTVYPYLPEEITVGGTLSAGAAVHLIDNLRVTA</sequence>
<protein>
    <submittedName>
        <fullName evidence="1">Tail protein I</fullName>
    </submittedName>
</protein>
<dbReference type="AlphaFoldDB" id="C9XYE3"/>
<dbReference type="Proteomes" id="UP000002069">
    <property type="component" value="Chromosome"/>
</dbReference>
<dbReference type="InterPro" id="IPR006521">
    <property type="entry name" value="Tail_protein_I"/>
</dbReference>
<reference evidence="2" key="2">
    <citation type="journal article" date="2011" name="J. Bacteriol.">
        <title>Complete genome sequence of Cronobacter turicensis LMG 23827, a food-borne pathogen causing deaths in neonates.</title>
        <authorList>
            <person name="Stephan R."/>
            <person name="Lehner A."/>
            <person name="Tischler P."/>
            <person name="Rattei T."/>
        </authorList>
    </citation>
    <scope>NUCLEOTIDE SEQUENCE [LARGE SCALE GENOMIC DNA]</scope>
    <source>
        <strain evidence="2">DSM 18703 / CCUG 55852 / LMG 23827 / z3032</strain>
    </source>
</reference>